<organism evidence="5 6">
    <name type="scientific">Siphonobacter aquaeclarae</name>
    <dbReference type="NCBI Taxonomy" id="563176"/>
    <lineage>
        <taxon>Bacteria</taxon>
        <taxon>Pseudomonadati</taxon>
        <taxon>Bacteroidota</taxon>
        <taxon>Cytophagia</taxon>
        <taxon>Cytophagales</taxon>
        <taxon>Cytophagaceae</taxon>
        <taxon>Siphonobacter</taxon>
    </lineage>
</organism>
<keyword evidence="4" id="KW-0732">Signal</keyword>
<dbReference type="AlphaFoldDB" id="A0A1G9W2S4"/>
<dbReference type="EMBL" id="FNGS01000009">
    <property type="protein sequence ID" value="SDM78824.1"/>
    <property type="molecule type" value="Genomic_DNA"/>
</dbReference>
<evidence type="ECO:0000313" key="6">
    <source>
        <dbReference type="Proteomes" id="UP000198901"/>
    </source>
</evidence>
<keyword evidence="6" id="KW-1185">Reference proteome</keyword>
<evidence type="ECO:0000256" key="3">
    <source>
        <dbReference type="SAM" id="Phobius"/>
    </source>
</evidence>
<dbReference type="OrthoDB" id="942214at2"/>
<evidence type="ECO:0000256" key="1">
    <source>
        <dbReference type="SAM" id="Coils"/>
    </source>
</evidence>
<keyword evidence="3" id="KW-1133">Transmembrane helix</keyword>
<keyword evidence="3" id="KW-0472">Membrane</keyword>
<keyword evidence="1" id="KW-0175">Coiled coil</keyword>
<evidence type="ECO:0000256" key="4">
    <source>
        <dbReference type="SAM" id="SignalP"/>
    </source>
</evidence>
<sequence length="424" mass="47020">MKRILFFFAAMFSVLIAAAQNNLGSKQATFQSADGSEKVTYAVFHQKMADFFKGRKDLPKVAGLLRQVEPYLKKNLSKDDQARLKKILKDIEDLKERDEKTGKQVSILQTRQALGSYVGHLREELAGVPADMESDSVTEDATQAVPDTAANAALDTAVPVTKDTRSSPWFWWVLSGLGIVAAGALGFLYVGEKKQREAAEAKLAVLPIPPTPASSAIPLAELQKQVPQLIAKIKEYEKAIADHQRVLKEHQARWEADKKQYTQQIESLQTQLTEAQQEAPSLIPAAPVAAPEPPPAATPEPVTEEQPAEEPAPEEPAEFYLSTPNKDGSFRDLRASRFDPSQSLYRVVQISPFEAEFEFVNDPILVSEALRYPETFLDPVCDYGGGIQYGARHILTIAKGRLLKTNIDADRWELQHKAIIRFEG</sequence>
<feature type="coiled-coil region" evidence="1">
    <location>
        <begin position="219"/>
        <end position="278"/>
    </location>
</feature>
<accession>A0A1G9W2S4</accession>
<name>A0A1G9W2S4_9BACT</name>
<dbReference type="RefSeq" id="WP_093207649.1">
    <property type="nucleotide sequence ID" value="NZ_FNGS01000009.1"/>
</dbReference>
<reference evidence="5 6" key="1">
    <citation type="submission" date="2016-10" db="EMBL/GenBank/DDBJ databases">
        <authorList>
            <person name="de Groot N.N."/>
        </authorList>
    </citation>
    <scope>NUCLEOTIDE SEQUENCE [LARGE SCALE GENOMIC DNA]</scope>
    <source>
        <strain evidence="5 6">DSM 21668</strain>
    </source>
</reference>
<feature type="transmembrane region" description="Helical" evidence="3">
    <location>
        <begin position="169"/>
        <end position="190"/>
    </location>
</feature>
<dbReference type="Proteomes" id="UP000198901">
    <property type="component" value="Unassembled WGS sequence"/>
</dbReference>
<gene>
    <name evidence="5" type="ORF">SAMN04488090_4231</name>
</gene>
<evidence type="ECO:0000256" key="2">
    <source>
        <dbReference type="SAM" id="MobiDB-lite"/>
    </source>
</evidence>
<evidence type="ECO:0000313" key="5">
    <source>
        <dbReference type="EMBL" id="SDM78824.1"/>
    </source>
</evidence>
<feature type="signal peptide" evidence="4">
    <location>
        <begin position="1"/>
        <end position="19"/>
    </location>
</feature>
<dbReference type="STRING" id="563176.SAMN04488090_4231"/>
<keyword evidence="3" id="KW-0812">Transmembrane</keyword>
<protein>
    <submittedName>
        <fullName evidence="5">Uncharacterized protein</fullName>
    </submittedName>
</protein>
<feature type="compositionally biased region" description="Acidic residues" evidence="2">
    <location>
        <begin position="302"/>
        <end position="317"/>
    </location>
</feature>
<feature type="region of interest" description="Disordered" evidence="2">
    <location>
        <begin position="285"/>
        <end position="326"/>
    </location>
</feature>
<proteinExistence type="predicted"/>
<feature type="chain" id="PRO_5011776120" evidence="4">
    <location>
        <begin position="20"/>
        <end position="424"/>
    </location>
</feature>